<keyword evidence="2" id="KW-1185">Reference proteome</keyword>
<accession>A0AAV4RKZ7</accession>
<proteinExistence type="predicted"/>
<dbReference type="AlphaFoldDB" id="A0AAV4RKZ7"/>
<organism evidence="1 2">
    <name type="scientific">Caerostris extrusa</name>
    <name type="common">Bark spider</name>
    <name type="synonym">Caerostris bankana</name>
    <dbReference type="NCBI Taxonomy" id="172846"/>
    <lineage>
        <taxon>Eukaryota</taxon>
        <taxon>Metazoa</taxon>
        <taxon>Ecdysozoa</taxon>
        <taxon>Arthropoda</taxon>
        <taxon>Chelicerata</taxon>
        <taxon>Arachnida</taxon>
        <taxon>Araneae</taxon>
        <taxon>Araneomorphae</taxon>
        <taxon>Entelegynae</taxon>
        <taxon>Araneoidea</taxon>
        <taxon>Araneidae</taxon>
        <taxon>Caerostris</taxon>
    </lineage>
</organism>
<dbReference type="EMBL" id="BPLR01008097">
    <property type="protein sequence ID" value="GIY22027.1"/>
    <property type="molecule type" value="Genomic_DNA"/>
</dbReference>
<gene>
    <name evidence="1" type="ORF">CEXT_585271</name>
</gene>
<evidence type="ECO:0000313" key="2">
    <source>
        <dbReference type="Proteomes" id="UP001054945"/>
    </source>
</evidence>
<name>A0AAV4RKZ7_CAEEX</name>
<sequence length="66" mass="7266">MGLRTFSTEASLANGLVALDSNRMILLVLRSRDRRWSGWSSLHQAGKRDSLRDLLAAKSLRATPAA</sequence>
<comment type="caution">
    <text evidence="1">The sequence shown here is derived from an EMBL/GenBank/DDBJ whole genome shotgun (WGS) entry which is preliminary data.</text>
</comment>
<dbReference type="Proteomes" id="UP001054945">
    <property type="component" value="Unassembled WGS sequence"/>
</dbReference>
<protein>
    <submittedName>
        <fullName evidence="1">Uncharacterized protein</fullName>
    </submittedName>
</protein>
<evidence type="ECO:0000313" key="1">
    <source>
        <dbReference type="EMBL" id="GIY22027.1"/>
    </source>
</evidence>
<reference evidence="1 2" key="1">
    <citation type="submission" date="2021-06" db="EMBL/GenBank/DDBJ databases">
        <title>Caerostris extrusa draft genome.</title>
        <authorList>
            <person name="Kono N."/>
            <person name="Arakawa K."/>
        </authorList>
    </citation>
    <scope>NUCLEOTIDE SEQUENCE [LARGE SCALE GENOMIC DNA]</scope>
</reference>